<dbReference type="InterPro" id="IPR009057">
    <property type="entry name" value="Homeodomain-like_sf"/>
</dbReference>
<dbReference type="Gene3D" id="1.10.10.60">
    <property type="entry name" value="Homeodomain-like"/>
    <property type="match status" value="1"/>
</dbReference>
<keyword evidence="2 4" id="KW-0238">DNA-binding</keyword>
<feature type="domain" description="HTH tetR-type" evidence="6">
    <location>
        <begin position="28"/>
        <end position="88"/>
    </location>
</feature>
<dbReference type="Proteomes" id="UP000243904">
    <property type="component" value="Chromosome I"/>
</dbReference>
<feature type="region of interest" description="Disordered" evidence="5">
    <location>
        <begin position="1"/>
        <end position="24"/>
    </location>
</feature>
<feature type="region of interest" description="Disordered" evidence="5">
    <location>
        <begin position="215"/>
        <end position="234"/>
    </location>
</feature>
<feature type="compositionally biased region" description="Basic residues" evidence="5">
    <location>
        <begin position="221"/>
        <end position="234"/>
    </location>
</feature>
<feature type="compositionally biased region" description="Low complexity" evidence="5">
    <location>
        <begin position="1"/>
        <end position="16"/>
    </location>
</feature>
<accession>A0A1H2B5P6</accession>
<protein>
    <submittedName>
        <fullName evidence="7">Transcriptional regulator, TetR family</fullName>
    </submittedName>
</protein>
<dbReference type="PANTHER" id="PTHR47506:SF1">
    <property type="entry name" value="HTH-TYPE TRANSCRIPTIONAL REGULATOR YJDC"/>
    <property type="match status" value="1"/>
</dbReference>
<evidence type="ECO:0000256" key="1">
    <source>
        <dbReference type="ARBA" id="ARBA00023015"/>
    </source>
</evidence>
<dbReference type="EMBL" id="LT629750">
    <property type="protein sequence ID" value="SDT53504.1"/>
    <property type="molecule type" value="Genomic_DNA"/>
</dbReference>
<dbReference type="SUPFAM" id="SSF46689">
    <property type="entry name" value="Homeodomain-like"/>
    <property type="match status" value="1"/>
</dbReference>
<organism evidence="7 8">
    <name type="scientific">Bradyrhizobium canariense</name>
    <dbReference type="NCBI Taxonomy" id="255045"/>
    <lineage>
        <taxon>Bacteria</taxon>
        <taxon>Pseudomonadati</taxon>
        <taxon>Pseudomonadota</taxon>
        <taxon>Alphaproteobacteria</taxon>
        <taxon>Hyphomicrobiales</taxon>
        <taxon>Nitrobacteraceae</taxon>
        <taxon>Bradyrhizobium</taxon>
    </lineage>
</organism>
<name>A0A1H2B5P6_9BRAD</name>
<dbReference type="Pfam" id="PF00440">
    <property type="entry name" value="TetR_N"/>
    <property type="match status" value="1"/>
</dbReference>
<gene>
    <name evidence="7" type="ORF">SAMN05444158_6818</name>
</gene>
<keyword evidence="3" id="KW-0804">Transcription</keyword>
<dbReference type="SUPFAM" id="SSF48498">
    <property type="entry name" value="Tetracyclin repressor-like, C-terminal domain"/>
    <property type="match status" value="1"/>
</dbReference>
<keyword evidence="8" id="KW-1185">Reference proteome</keyword>
<dbReference type="PRINTS" id="PR00455">
    <property type="entry name" value="HTHTETR"/>
</dbReference>
<dbReference type="GO" id="GO:0003677">
    <property type="term" value="F:DNA binding"/>
    <property type="evidence" value="ECO:0007669"/>
    <property type="project" value="UniProtKB-UniRule"/>
</dbReference>
<evidence type="ECO:0000259" key="6">
    <source>
        <dbReference type="PROSITE" id="PS50977"/>
    </source>
</evidence>
<feature type="DNA-binding region" description="H-T-H motif" evidence="4">
    <location>
        <begin position="51"/>
        <end position="70"/>
    </location>
</feature>
<evidence type="ECO:0000256" key="5">
    <source>
        <dbReference type="SAM" id="MobiDB-lite"/>
    </source>
</evidence>
<evidence type="ECO:0000256" key="4">
    <source>
        <dbReference type="PROSITE-ProRule" id="PRU00335"/>
    </source>
</evidence>
<evidence type="ECO:0000313" key="8">
    <source>
        <dbReference type="Proteomes" id="UP000243904"/>
    </source>
</evidence>
<dbReference type="Gene3D" id="1.10.357.10">
    <property type="entry name" value="Tetracycline Repressor, domain 2"/>
    <property type="match status" value="1"/>
</dbReference>
<dbReference type="InterPro" id="IPR036271">
    <property type="entry name" value="Tet_transcr_reg_TetR-rel_C_sf"/>
</dbReference>
<sequence length="234" mass="25636">MTPKIIQGKKIQQNQAQERKRGRGRPAVFDRAVALREAMELFWERGYEGTSFDDLIAAMGISASSFYNSFGSKEALYCEATRSYLEWAGQWFNAILNDPSIDTKTAFARLFEATAEEFTRGDHPLGCMISLAGTHCSPGMSNIRDMMAEHRAFSESAMAARIRKGVTNGDVPEDSDCDMLAAYYSAVARGLAVQARDGASRDKLARIGRLAMSAWPTGKSGRSKLGSKGHSRSA</sequence>
<evidence type="ECO:0000256" key="2">
    <source>
        <dbReference type="ARBA" id="ARBA00023125"/>
    </source>
</evidence>
<evidence type="ECO:0000256" key="3">
    <source>
        <dbReference type="ARBA" id="ARBA00023163"/>
    </source>
</evidence>
<dbReference type="AlphaFoldDB" id="A0A1H2B5P6"/>
<evidence type="ECO:0000313" key="7">
    <source>
        <dbReference type="EMBL" id="SDT53504.1"/>
    </source>
</evidence>
<proteinExistence type="predicted"/>
<keyword evidence="1" id="KW-0805">Transcription regulation</keyword>
<dbReference type="PROSITE" id="PS50977">
    <property type="entry name" value="HTH_TETR_2"/>
    <property type="match status" value="1"/>
</dbReference>
<dbReference type="PANTHER" id="PTHR47506">
    <property type="entry name" value="TRANSCRIPTIONAL REGULATORY PROTEIN"/>
    <property type="match status" value="1"/>
</dbReference>
<dbReference type="InterPro" id="IPR001647">
    <property type="entry name" value="HTH_TetR"/>
</dbReference>
<reference evidence="8" key="1">
    <citation type="submission" date="2016-10" db="EMBL/GenBank/DDBJ databases">
        <authorList>
            <person name="Varghese N."/>
            <person name="Submissions S."/>
        </authorList>
    </citation>
    <scope>NUCLEOTIDE SEQUENCE [LARGE SCALE GENOMIC DNA]</scope>
    <source>
        <strain evidence="8">GAS369</strain>
    </source>
</reference>